<feature type="transmembrane region" description="Helical" evidence="8">
    <location>
        <begin position="375"/>
        <end position="394"/>
    </location>
</feature>
<dbReference type="SUPFAM" id="SSF103473">
    <property type="entry name" value="MFS general substrate transporter"/>
    <property type="match status" value="1"/>
</dbReference>
<keyword evidence="4" id="KW-1003">Cell membrane</keyword>
<evidence type="ECO:0000256" key="1">
    <source>
        <dbReference type="ARBA" id="ARBA00004651"/>
    </source>
</evidence>
<dbReference type="GO" id="GO:0042910">
    <property type="term" value="F:xenobiotic transmembrane transporter activity"/>
    <property type="evidence" value="ECO:0007669"/>
    <property type="project" value="InterPro"/>
</dbReference>
<keyword evidence="7 8" id="KW-0472">Membrane</keyword>
<dbReference type="Proteomes" id="UP000032266">
    <property type="component" value="Chromosome"/>
</dbReference>
<feature type="transmembrane region" description="Helical" evidence="8">
    <location>
        <begin position="169"/>
        <end position="188"/>
    </location>
</feature>
<dbReference type="PROSITE" id="PS50850">
    <property type="entry name" value="MFS"/>
    <property type="match status" value="1"/>
</dbReference>
<dbReference type="InterPro" id="IPR020846">
    <property type="entry name" value="MFS_dom"/>
</dbReference>
<feature type="transmembrane region" description="Helical" evidence="8">
    <location>
        <begin position="107"/>
        <end position="128"/>
    </location>
</feature>
<feature type="transmembrane region" description="Helical" evidence="8">
    <location>
        <begin position="12"/>
        <end position="34"/>
    </location>
</feature>
<evidence type="ECO:0000256" key="2">
    <source>
        <dbReference type="ARBA" id="ARBA00006236"/>
    </source>
</evidence>
<protein>
    <recommendedName>
        <fullName evidence="8">Bcr/CflA family efflux transporter</fullName>
    </recommendedName>
</protein>
<gene>
    <name evidence="10" type="ORF">YC6258_01436</name>
</gene>
<feature type="domain" description="Major facilitator superfamily (MFS) profile" evidence="9">
    <location>
        <begin position="15"/>
        <end position="401"/>
    </location>
</feature>
<keyword evidence="5 8" id="KW-0812">Transmembrane</keyword>
<feature type="transmembrane region" description="Helical" evidence="8">
    <location>
        <begin position="258"/>
        <end position="276"/>
    </location>
</feature>
<dbReference type="NCBIfam" id="TIGR00710">
    <property type="entry name" value="efflux_Bcr_CflA"/>
    <property type="match status" value="1"/>
</dbReference>
<feature type="transmembrane region" description="Helical" evidence="8">
    <location>
        <begin position="140"/>
        <end position="163"/>
    </location>
</feature>
<dbReference type="CDD" id="cd17320">
    <property type="entry name" value="MFS_MdfA_MDR_like"/>
    <property type="match status" value="1"/>
</dbReference>
<dbReference type="InterPro" id="IPR011701">
    <property type="entry name" value="MFS"/>
</dbReference>
<evidence type="ECO:0000256" key="8">
    <source>
        <dbReference type="RuleBase" id="RU365088"/>
    </source>
</evidence>
<dbReference type="PANTHER" id="PTHR23502">
    <property type="entry name" value="MAJOR FACILITATOR SUPERFAMILY"/>
    <property type="match status" value="1"/>
</dbReference>
<comment type="subcellular location">
    <subcellularLocation>
        <location evidence="8">Cell inner membrane</location>
        <topology evidence="8">Multi-pass membrane protein</topology>
    </subcellularLocation>
    <subcellularLocation>
        <location evidence="1">Cell membrane</location>
        <topology evidence="1">Multi-pass membrane protein</topology>
    </subcellularLocation>
</comment>
<accession>A0A0C5VT38</accession>
<evidence type="ECO:0000256" key="6">
    <source>
        <dbReference type="ARBA" id="ARBA00022989"/>
    </source>
</evidence>
<keyword evidence="8" id="KW-0997">Cell inner membrane</keyword>
<proteinExistence type="inferred from homology"/>
<feature type="transmembrane region" description="Helical" evidence="8">
    <location>
        <begin position="346"/>
        <end position="369"/>
    </location>
</feature>
<dbReference type="InterPro" id="IPR004812">
    <property type="entry name" value="Efflux_drug-R_Bcr/CmlA"/>
</dbReference>
<keyword evidence="6 8" id="KW-1133">Transmembrane helix</keyword>
<evidence type="ECO:0000256" key="3">
    <source>
        <dbReference type="ARBA" id="ARBA00022448"/>
    </source>
</evidence>
<evidence type="ECO:0000259" key="9">
    <source>
        <dbReference type="PROSITE" id="PS50850"/>
    </source>
</evidence>
<dbReference type="Pfam" id="PF07690">
    <property type="entry name" value="MFS_1"/>
    <property type="match status" value="1"/>
</dbReference>
<comment type="similarity">
    <text evidence="2 8">Belongs to the major facilitator superfamily. Bcr/CmlA family.</text>
</comment>
<evidence type="ECO:0000313" key="10">
    <source>
        <dbReference type="EMBL" id="AJQ93484.1"/>
    </source>
</evidence>
<organism evidence="10 11">
    <name type="scientific">Gynuella sunshinyii YC6258</name>
    <dbReference type="NCBI Taxonomy" id="1445510"/>
    <lineage>
        <taxon>Bacteria</taxon>
        <taxon>Pseudomonadati</taxon>
        <taxon>Pseudomonadota</taxon>
        <taxon>Gammaproteobacteria</taxon>
        <taxon>Oceanospirillales</taxon>
        <taxon>Saccharospirillaceae</taxon>
        <taxon>Gynuella</taxon>
    </lineage>
</organism>
<feature type="transmembrane region" description="Helical" evidence="8">
    <location>
        <begin position="83"/>
        <end position="101"/>
    </location>
</feature>
<dbReference type="KEGG" id="gsn:YC6258_01436"/>
<keyword evidence="3 8" id="KW-0813">Transport</keyword>
<dbReference type="RefSeq" id="WP_044616257.1">
    <property type="nucleotide sequence ID" value="NZ_CP007142.1"/>
</dbReference>
<keyword evidence="11" id="KW-1185">Reference proteome</keyword>
<dbReference type="EMBL" id="CP007142">
    <property type="protein sequence ID" value="AJQ93484.1"/>
    <property type="molecule type" value="Genomic_DNA"/>
</dbReference>
<dbReference type="Gene3D" id="1.20.1720.10">
    <property type="entry name" value="Multidrug resistance protein D"/>
    <property type="match status" value="1"/>
</dbReference>
<dbReference type="PANTHER" id="PTHR23502:SF132">
    <property type="entry name" value="POLYAMINE TRANSPORTER 2-RELATED"/>
    <property type="match status" value="1"/>
</dbReference>
<feature type="transmembrane region" description="Helical" evidence="8">
    <location>
        <begin position="313"/>
        <end position="334"/>
    </location>
</feature>
<evidence type="ECO:0000313" key="11">
    <source>
        <dbReference type="Proteomes" id="UP000032266"/>
    </source>
</evidence>
<feature type="transmembrane region" description="Helical" evidence="8">
    <location>
        <begin position="54"/>
        <end position="71"/>
    </location>
</feature>
<evidence type="ECO:0000256" key="7">
    <source>
        <dbReference type="ARBA" id="ARBA00023136"/>
    </source>
</evidence>
<reference evidence="10 11" key="1">
    <citation type="submission" date="2014-01" db="EMBL/GenBank/DDBJ databases">
        <title>Full genme sequencing of cellulolytic bacterium Gynuella sunshinyii YC6258T gen. nov., sp. nov.</title>
        <authorList>
            <person name="Khan H."/>
            <person name="Chung E.J."/>
            <person name="Chung Y.R."/>
        </authorList>
    </citation>
    <scope>NUCLEOTIDE SEQUENCE [LARGE SCALE GENOMIC DNA]</scope>
    <source>
        <strain evidence="10 11">YC6258</strain>
    </source>
</reference>
<evidence type="ECO:0000256" key="4">
    <source>
        <dbReference type="ARBA" id="ARBA00022475"/>
    </source>
</evidence>
<feature type="transmembrane region" description="Helical" evidence="8">
    <location>
        <begin position="288"/>
        <end position="307"/>
    </location>
</feature>
<dbReference type="HOGENOM" id="CLU_001265_47_0_6"/>
<dbReference type="InterPro" id="IPR036259">
    <property type="entry name" value="MFS_trans_sf"/>
</dbReference>
<dbReference type="AlphaFoldDB" id="A0A0C5VT38"/>
<dbReference type="STRING" id="1445510.YC6258_01436"/>
<dbReference type="GO" id="GO:0005886">
    <property type="term" value="C:plasma membrane"/>
    <property type="evidence" value="ECO:0007669"/>
    <property type="project" value="UniProtKB-SubCell"/>
</dbReference>
<name>A0A0C5VT38_9GAMM</name>
<dbReference type="PATRIC" id="fig|1445510.3.peg.1405"/>
<sequence length="406" mass="44507">MTAQKHVRPLPLLEFVILMALITSLGALSIDAILPALPEIGRSLNVQDSNDTQLLISMIMLGMSVGQLLYGPLCDSWGRKPSLYSGMVIFTIGSLISMYSNTLEVMLFGRIIQGFGLASTRVVGMALVRDVYSGREMARIMSIIMMIFILIPMIAPTIGQLIIERSSWVMVFAAFVILAWLCTLWFGIRQQETLTPEDKKPFVIKVIFATFKSILTHKAAMSYTMAAGFVFGAFLSYLSASQAIFEQVFNIVDDFPKYFAAMAGSFGLAAYMNSRLVMRLGMMKIINLAIKGFVGLAIILLVITLIYDGVPPFWLFFGLALPLFFSLSLMFGNLNSIAMQPMGHMAGMAAAVIGFISTLMSVACSVFIGQLFNGTLTPFFIGYVVLGLAGWFMIRVGDSATTDIQD</sequence>
<dbReference type="OrthoDB" id="9814303at2"/>
<evidence type="ECO:0000256" key="5">
    <source>
        <dbReference type="ARBA" id="ARBA00022692"/>
    </source>
</evidence>
<feature type="transmembrane region" description="Helical" evidence="8">
    <location>
        <begin position="220"/>
        <end position="238"/>
    </location>
</feature>
<dbReference type="GO" id="GO:1990961">
    <property type="term" value="P:xenobiotic detoxification by transmembrane export across the plasma membrane"/>
    <property type="evidence" value="ECO:0007669"/>
    <property type="project" value="InterPro"/>
</dbReference>